<dbReference type="InterPro" id="IPR038573">
    <property type="entry name" value="BrnT_sf"/>
</dbReference>
<evidence type="ECO:0008006" key="3">
    <source>
        <dbReference type="Google" id="ProtNLM"/>
    </source>
</evidence>
<dbReference type="Proteomes" id="UP000039660">
    <property type="component" value="Unassembled WGS sequence"/>
</dbReference>
<evidence type="ECO:0000313" key="2">
    <source>
        <dbReference type="Proteomes" id="UP000039660"/>
    </source>
</evidence>
<dbReference type="Pfam" id="PF04365">
    <property type="entry name" value="BrnT_toxin"/>
    <property type="match status" value="1"/>
</dbReference>
<dbReference type="AlphaFoldDB" id="A0A0T7GK34"/>
<dbReference type="InterPro" id="IPR007460">
    <property type="entry name" value="BrnT_toxin"/>
</dbReference>
<dbReference type="Gene3D" id="3.10.450.530">
    <property type="entry name" value="Ribonuclease toxin, BrnT, of type II toxin-antitoxin system"/>
    <property type="match status" value="1"/>
</dbReference>
<organism evidence="1 2">
    <name type="scientific">Neorhizobium galegae bv. officinalis</name>
    <dbReference type="NCBI Taxonomy" id="323656"/>
    <lineage>
        <taxon>Bacteria</taxon>
        <taxon>Pseudomonadati</taxon>
        <taxon>Pseudomonadota</taxon>
        <taxon>Alphaproteobacteria</taxon>
        <taxon>Hyphomicrobiales</taxon>
        <taxon>Rhizobiaceae</taxon>
        <taxon>Rhizobium/Agrobacterium group</taxon>
        <taxon>Neorhizobium</taxon>
    </lineage>
</organism>
<protein>
    <recommendedName>
        <fullName evidence="3">BrnT family toxin</fullName>
    </recommendedName>
</protein>
<gene>
    <name evidence="1" type="ORF">NGAL_HAMBI1189_20120</name>
</gene>
<evidence type="ECO:0000313" key="1">
    <source>
        <dbReference type="EMBL" id="CDZ47567.1"/>
    </source>
</evidence>
<proteinExistence type="predicted"/>
<dbReference type="RefSeq" id="WP_046633628.1">
    <property type="nucleotide sequence ID" value="NZ_CCRK01000003.1"/>
</dbReference>
<name>A0A0T7GK34_NEOGA</name>
<dbReference type="EMBL" id="CCRK01000003">
    <property type="protein sequence ID" value="CDZ47567.1"/>
    <property type="molecule type" value="Genomic_DNA"/>
</dbReference>
<accession>A0A0T7GK34</accession>
<reference evidence="1 2" key="1">
    <citation type="submission" date="2014-08" db="EMBL/GenBank/DDBJ databases">
        <authorList>
            <person name="Chen Y.-H."/>
        </authorList>
    </citation>
    <scope>NUCLEOTIDE SEQUENCE [LARGE SCALE GENOMIC DNA]</scope>
</reference>
<sequence length="96" mass="10993">MPRFEWDSQKARINKAKHGVSFELAELIWGDQFHMIIPDAVYGGEERWLAIGSVGAVTVLVAAHVYRDTDLGEVVRIISARKATAHERRRYEQERS</sequence>